<evidence type="ECO:0000256" key="3">
    <source>
        <dbReference type="ARBA" id="ARBA00022737"/>
    </source>
</evidence>
<evidence type="ECO:0000256" key="8">
    <source>
        <dbReference type="PROSITE-ProRule" id="PRU01263"/>
    </source>
</evidence>
<feature type="binding site" evidence="8">
    <location>
        <position position="98"/>
    </location>
    <ligand>
        <name>Zn(2+)</name>
        <dbReference type="ChEBI" id="CHEBI:29105"/>
    </ligand>
</feature>
<dbReference type="PANTHER" id="PTHR24394">
    <property type="entry name" value="ZINC FINGER PROTEIN"/>
    <property type="match status" value="1"/>
</dbReference>
<dbReference type="SMART" id="SM00868">
    <property type="entry name" value="zf-AD"/>
    <property type="match status" value="1"/>
</dbReference>
<keyword evidence="4 7" id="KW-0863">Zinc-finger</keyword>
<dbReference type="InterPro" id="IPR013087">
    <property type="entry name" value="Znf_C2H2_type"/>
</dbReference>
<evidence type="ECO:0000259" key="10">
    <source>
        <dbReference type="PROSITE" id="PS51915"/>
    </source>
</evidence>
<proteinExistence type="predicted"/>
<feature type="binding site" evidence="8">
    <location>
        <position position="54"/>
    </location>
    <ligand>
        <name>Zn(2+)</name>
        <dbReference type="ChEBI" id="CHEBI:29105"/>
    </ligand>
</feature>
<feature type="domain" description="C2H2-type" evidence="9">
    <location>
        <begin position="255"/>
        <end position="282"/>
    </location>
</feature>
<keyword evidence="6" id="KW-0539">Nucleus</keyword>
<sequence length="289" mass="33558">MLKCLKFVPSRKFCLFGKVPIKKPENCSLFSKFSDMDKFEIKKESSSESMCRLCLQERDRYRSVFQGDSTTLATWIENLTSLKISYVPDAPAALCLECETILKNFESFREMCFSNDSTFRDMFPQTEQPAIVNHVDGAERRDIYTFEYVVKQESDLQSDAILAIEDIPAEVDENNAPELADEEWEVSHHAANDEQLPYQCSICLRRFRVERNLRRHGRVHMPKLPKVQCGFCRKTLLDDTALRIHMRIHTQEELYGCLECGQSFSTSGLLTRHVRSHSQKRKFDCRGQS</sequence>
<evidence type="ECO:0008006" key="13">
    <source>
        <dbReference type="Google" id="ProtNLM"/>
    </source>
</evidence>
<evidence type="ECO:0000256" key="5">
    <source>
        <dbReference type="ARBA" id="ARBA00022833"/>
    </source>
</evidence>
<evidence type="ECO:0000259" key="9">
    <source>
        <dbReference type="PROSITE" id="PS50157"/>
    </source>
</evidence>
<reference evidence="12" key="1">
    <citation type="journal article" date="2015" name="Proc. Natl. Acad. Sci. U.S.A.">
        <title>Genome sequence of the Asian Tiger mosquito, Aedes albopictus, reveals insights into its biology, genetics, and evolution.</title>
        <authorList>
            <person name="Chen X.G."/>
            <person name="Jiang X."/>
            <person name="Gu J."/>
            <person name="Xu M."/>
            <person name="Wu Y."/>
            <person name="Deng Y."/>
            <person name="Zhang C."/>
            <person name="Bonizzoni M."/>
            <person name="Dermauw W."/>
            <person name="Vontas J."/>
            <person name="Armbruster P."/>
            <person name="Huang X."/>
            <person name="Yang Y."/>
            <person name="Zhang H."/>
            <person name="He W."/>
            <person name="Peng H."/>
            <person name="Liu Y."/>
            <person name="Wu K."/>
            <person name="Chen J."/>
            <person name="Lirakis M."/>
            <person name="Topalis P."/>
            <person name="Van Leeuwen T."/>
            <person name="Hall A.B."/>
            <person name="Jiang X."/>
            <person name="Thorpe C."/>
            <person name="Mueller R.L."/>
            <person name="Sun C."/>
            <person name="Waterhouse R.M."/>
            <person name="Yan G."/>
            <person name="Tu Z.J."/>
            <person name="Fang X."/>
            <person name="James A.A."/>
        </authorList>
    </citation>
    <scope>NUCLEOTIDE SEQUENCE [LARGE SCALE GENOMIC DNA]</scope>
    <source>
        <strain evidence="12">Foshan</strain>
    </source>
</reference>
<evidence type="ECO:0000256" key="7">
    <source>
        <dbReference type="PROSITE-ProRule" id="PRU00042"/>
    </source>
</evidence>
<dbReference type="Proteomes" id="UP000069940">
    <property type="component" value="Unassembled WGS sequence"/>
</dbReference>
<feature type="domain" description="C2H2-type" evidence="9">
    <location>
        <begin position="198"/>
        <end position="225"/>
    </location>
</feature>
<dbReference type="InterPro" id="IPR036236">
    <property type="entry name" value="Znf_C2H2_sf"/>
</dbReference>
<dbReference type="Pfam" id="PF00096">
    <property type="entry name" value="zf-C2H2"/>
    <property type="match status" value="2"/>
</dbReference>
<protein>
    <recommendedName>
        <fullName evidence="13">C2h2-type zn-finger protein</fullName>
    </recommendedName>
</protein>
<keyword evidence="5 8" id="KW-0862">Zinc</keyword>
<comment type="subcellular location">
    <subcellularLocation>
        <location evidence="1">Nucleus</location>
    </subcellularLocation>
</comment>
<dbReference type="Gene3D" id="3.40.1800.20">
    <property type="match status" value="1"/>
</dbReference>
<name>A0ABM1ZBJ3_AEDAL</name>
<dbReference type="SUPFAM" id="SSF57667">
    <property type="entry name" value="beta-beta-alpha zinc fingers"/>
    <property type="match status" value="2"/>
</dbReference>
<feature type="domain" description="ZAD" evidence="10">
    <location>
        <begin position="49"/>
        <end position="122"/>
    </location>
</feature>
<evidence type="ECO:0000313" key="12">
    <source>
        <dbReference type="Proteomes" id="UP000069940"/>
    </source>
</evidence>
<accession>A0ABM1ZBJ3</accession>
<dbReference type="SMART" id="SM00355">
    <property type="entry name" value="ZnF_C2H2"/>
    <property type="match status" value="3"/>
</dbReference>
<evidence type="ECO:0000256" key="6">
    <source>
        <dbReference type="ARBA" id="ARBA00023242"/>
    </source>
</evidence>
<keyword evidence="2 8" id="KW-0479">Metal-binding</keyword>
<keyword evidence="3" id="KW-0677">Repeat</keyword>
<dbReference type="PANTHER" id="PTHR24394:SF29">
    <property type="entry name" value="MYONEURIN"/>
    <property type="match status" value="1"/>
</dbReference>
<dbReference type="PROSITE" id="PS00028">
    <property type="entry name" value="ZINC_FINGER_C2H2_1"/>
    <property type="match status" value="3"/>
</dbReference>
<evidence type="ECO:0000256" key="4">
    <source>
        <dbReference type="ARBA" id="ARBA00022771"/>
    </source>
</evidence>
<evidence type="ECO:0000256" key="1">
    <source>
        <dbReference type="ARBA" id="ARBA00004123"/>
    </source>
</evidence>
<feature type="binding site" evidence="8">
    <location>
        <position position="51"/>
    </location>
    <ligand>
        <name>Zn(2+)</name>
        <dbReference type="ChEBI" id="CHEBI:29105"/>
    </ligand>
</feature>
<dbReference type="EnsemblMetazoa" id="AALFPA23_016905.R24689">
    <property type="protein sequence ID" value="AALFPA23_016905.P24689"/>
    <property type="gene ID" value="AALFPA23_016905"/>
</dbReference>
<dbReference type="PROSITE" id="PS50157">
    <property type="entry name" value="ZINC_FINGER_C2H2_2"/>
    <property type="match status" value="3"/>
</dbReference>
<feature type="binding site" evidence="8">
    <location>
        <position position="95"/>
    </location>
    <ligand>
        <name>Zn(2+)</name>
        <dbReference type="ChEBI" id="CHEBI:29105"/>
    </ligand>
</feature>
<dbReference type="SUPFAM" id="SSF57716">
    <property type="entry name" value="Glucocorticoid receptor-like (DNA-binding domain)"/>
    <property type="match status" value="1"/>
</dbReference>
<dbReference type="Pfam" id="PF07776">
    <property type="entry name" value="zf-AD"/>
    <property type="match status" value="1"/>
</dbReference>
<evidence type="ECO:0000256" key="2">
    <source>
        <dbReference type="ARBA" id="ARBA00022723"/>
    </source>
</evidence>
<feature type="domain" description="C2H2-type" evidence="9">
    <location>
        <begin position="227"/>
        <end position="254"/>
    </location>
</feature>
<organism evidence="11 12">
    <name type="scientific">Aedes albopictus</name>
    <name type="common">Asian tiger mosquito</name>
    <name type="synonym">Stegomyia albopicta</name>
    <dbReference type="NCBI Taxonomy" id="7160"/>
    <lineage>
        <taxon>Eukaryota</taxon>
        <taxon>Metazoa</taxon>
        <taxon>Ecdysozoa</taxon>
        <taxon>Arthropoda</taxon>
        <taxon>Hexapoda</taxon>
        <taxon>Insecta</taxon>
        <taxon>Pterygota</taxon>
        <taxon>Neoptera</taxon>
        <taxon>Endopterygota</taxon>
        <taxon>Diptera</taxon>
        <taxon>Nematocera</taxon>
        <taxon>Culicoidea</taxon>
        <taxon>Culicidae</taxon>
        <taxon>Culicinae</taxon>
        <taxon>Aedini</taxon>
        <taxon>Aedes</taxon>
        <taxon>Stegomyia</taxon>
    </lineage>
</organism>
<reference evidence="11" key="2">
    <citation type="submission" date="2025-05" db="UniProtKB">
        <authorList>
            <consortium name="EnsemblMetazoa"/>
        </authorList>
    </citation>
    <scope>IDENTIFICATION</scope>
    <source>
        <strain evidence="11">Foshan</strain>
    </source>
</reference>
<dbReference type="GeneID" id="109429836"/>
<evidence type="ECO:0000313" key="11">
    <source>
        <dbReference type="EnsemblMetazoa" id="AALFPA23_016905.P24689"/>
    </source>
</evidence>
<keyword evidence="12" id="KW-1185">Reference proteome</keyword>
<dbReference type="InterPro" id="IPR012934">
    <property type="entry name" value="Znf_AD"/>
</dbReference>
<dbReference type="RefSeq" id="XP_019561366.3">
    <property type="nucleotide sequence ID" value="XM_019705821.3"/>
</dbReference>
<dbReference type="PROSITE" id="PS51915">
    <property type="entry name" value="ZAD"/>
    <property type="match status" value="1"/>
</dbReference>
<dbReference type="Gene3D" id="3.30.160.60">
    <property type="entry name" value="Classic Zinc Finger"/>
    <property type="match status" value="2"/>
</dbReference>